<feature type="region of interest" description="Disordered" evidence="1">
    <location>
        <begin position="274"/>
        <end position="295"/>
    </location>
</feature>
<evidence type="ECO:0000313" key="3">
    <source>
        <dbReference type="Proteomes" id="UP000078576"/>
    </source>
</evidence>
<reference evidence="3" key="1">
    <citation type="submission" date="2014-12" db="EMBL/GenBank/DDBJ databases">
        <title>Genome Sequence of Valsa Canker Pathogens Uncovers a Specific Adaption of Colonization on Woody Bark.</title>
        <authorList>
            <person name="Yin Z."/>
            <person name="Liu H."/>
            <person name="Gao X."/>
            <person name="Li Z."/>
            <person name="Song N."/>
            <person name="Ke X."/>
            <person name="Dai Q."/>
            <person name="Wu Y."/>
            <person name="Sun Y."/>
            <person name="Xu J.-R."/>
            <person name="Kang Z.K."/>
            <person name="Wang L."/>
            <person name="Huang L."/>
        </authorList>
    </citation>
    <scope>NUCLEOTIDE SEQUENCE [LARGE SCALE GENOMIC DNA]</scope>
    <source>
        <strain evidence="3">SXYL134</strain>
    </source>
</reference>
<feature type="region of interest" description="Disordered" evidence="1">
    <location>
        <begin position="1"/>
        <end position="127"/>
    </location>
</feature>
<dbReference type="OrthoDB" id="4186058at2759"/>
<dbReference type="Proteomes" id="UP000078576">
    <property type="component" value="Unassembled WGS sequence"/>
</dbReference>
<keyword evidence="3" id="KW-1185">Reference proteome</keyword>
<feature type="compositionally biased region" description="Basic and acidic residues" evidence="1">
    <location>
        <begin position="210"/>
        <end position="226"/>
    </location>
</feature>
<dbReference type="STRING" id="694573.A0A194VCS9"/>
<feature type="compositionally biased region" description="Basic and acidic residues" evidence="1">
    <location>
        <begin position="238"/>
        <end position="248"/>
    </location>
</feature>
<feature type="region of interest" description="Disordered" evidence="1">
    <location>
        <begin position="141"/>
        <end position="248"/>
    </location>
</feature>
<evidence type="ECO:0000313" key="2">
    <source>
        <dbReference type="EMBL" id="KUI61694.1"/>
    </source>
</evidence>
<accession>A0A194VCS9</accession>
<organism evidence="2 3">
    <name type="scientific">Cytospora mali</name>
    <name type="common">Apple Valsa canker fungus</name>
    <name type="synonym">Valsa mali</name>
    <dbReference type="NCBI Taxonomy" id="578113"/>
    <lineage>
        <taxon>Eukaryota</taxon>
        <taxon>Fungi</taxon>
        <taxon>Dikarya</taxon>
        <taxon>Ascomycota</taxon>
        <taxon>Pezizomycotina</taxon>
        <taxon>Sordariomycetes</taxon>
        <taxon>Sordariomycetidae</taxon>
        <taxon>Diaporthales</taxon>
        <taxon>Cytosporaceae</taxon>
        <taxon>Cytospora</taxon>
    </lineage>
</organism>
<feature type="compositionally biased region" description="Polar residues" evidence="1">
    <location>
        <begin position="1"/>
        <end position="14"/>
    </location>
</feature>
<feature type="compositionally biased region" description="Polar residues" evidence="1">
    <location>
        <begin position="59"/>
        <end position="75"/>
    </location>
</feature>
<gene>
    <name evidence="2" type="ORF">VP1G_08842</name>
</gene>
<dbReference type="EMBL" id="KN714784">
    <property type="protein sequence ID" value="KUI61694.1"/>
    <property type="molecule type" value="Genomic_DNA"/>
</dbReference>
<proteinExistence type="predicted"/>
<evidence type="ECO:0000256" key="1">
    <source>
        <dbReference type="SAM" id="MobiDB-lite"/>
    </source>
</evidence>
<name>A0A194VCS9_CYTMA</name>
<feature type="compositionally biased region" description="Basic and acidic residues" evidence="1">
    <location>
        <begin position="165"/>
        <end position="202"/>
    </location>
</feature>
<sequence length="328" mass="36779">MRPSTPLSVSTHVGPSSPPHTPTAASYPPFLSRKVSTTKSPGPGAGSGGYTPPNLPIPFSQSPNLMSLGNGQFNSPFPVRPEELSPRSFDQSAEVSGPETESSDDESRSPSPPPTSAYDVGSTDGPETIVVKDNFIIEELSDFDEHDMEGRDDVLQPDAIEDAESERSLSRSQLRPDDLHLDRHVINDLRDLNFRSPGRETSSDGSDMSDAEHRKMIQRMRAEDRRKRQSLSSIAKRTMSERSDSDHEDVRHCLNFEEVGSSARRLKRKVDDRRSLIFQDPPPRIDEMDEPPEELEDTEMLAKELPFYAYTTMEVDSPRSDYYRDQVQ</sequence>
<protein>
    <submittedName>
        <fullName evidence="2">Uncharacterized protein</fullName>
    </submittedName>
</protein>
<dbReference type="AlphaFoldDB" id="A0A194VCS9"/>